<sequence length="214" mass="23963">MNISPRTRKLIKLTVLCTVILWLLGVLSGFVAMFLPQNGATSTALIGFTDDKNSTITTLNYETLMDHRRFVISQDLLIKFRKSTACPGICAPSTNDTNLKWKTLLTIETQITYPISCNQQLPSRYHLVPVSASTLASLFLHSTSPNRLLPQPQPQPPPPPLRQQKPPLQLRKPSVPLLLLPQQKPPLRLRTPPLPLQKLPLPLRTPLLPLRTPL</sequence>
<accession>A0A816DM29</accession>
<organism evidence="2 3">
    <name type="scientific">Adineta ricciae</name>
    <name type="common">Rotifer</name>
    <dbReference type="NCBI Taxonomy" id="249248"/>
    <lineage>
        <taxon>Eukaryota</taxon>
        <taxon>Metazoa</taxon>
        <taxon>Spiralia</taxon>
        <taxon>Gnathifera</taxon>
        <taxon>Rotifera</taxon>
        <taxon>Eurotatoria</taxon>
        <taxon>Bdelloidea</taxon>
        <taxon>Adinetida</taxon>
        <taxon>Adinetidae</taxon>
        <taxon>Adineta</taxon>
    </lineage>
</organism>
<dbReference type="Proteomes" id="UP000663828">
    <property type="component" value="Unassembled WGS sequence"/>
</dbReference>
<proteinExistence type="predicted"/>
<dbReference type="AlphaFoldDB" id="A0A816DM29"/>
<feature type="compositionally biased region" description="Pro residues" evidence="1">
    <location>
        <begin position="151"/>
        <end position="161"/>
    </location>
</feature>
<dbReference type="EMBL" id="CAJNOR010008803">
    <property type="protein sequence ID" value="CAF1637778.1"/>
    <property type="molecule type" value="Genomic_DNA"/>
</dbReference>
<feature type="non-terminal residue" evidence="2">
    <location>
        <position position="1"/>
    </location>
</feature>
<keyword evidence="3" id="KW-1185">Reference proteome</keyword>
<evidence type="ECO:0000313" key="3">
    <source>
        <dbReference type="Proteomes" id="UP000663828"/>
    </source>
</evidence>
<name>A0A816DM29_ADIRI</name>
<feature type="region of interest" description="Disordered" evidence="1">
    <location>
        <begin position="181"/>
        <end position="201"/>
    </location>
</feature>
<protein>
    <submittedName>
        <fullName evidence="2">Uncharacterized protein</fullName>
    </submittedName>
</protein>
<reference evidence="2" key="1">
    <citation type="submission" date="2021-02" db="EMBL/GenBank/DDBJ databases">
        <authorList>
            <person name="Nowell W R."/>
        </authorList>
    </citation>
    <scope>NUCLEOTIDE SEQUENCE</scope>
</reference>
<evidence type="ECO:0000256" key="1">
    <source>
        <dbReference type="SAM" id="MobiDB-lite"/>
    </source>
</evidence>
<gene>
    <name evidence="2" type="ORF">XAT740_LOCUS52770</name>
</gene>
<evidence type="ECO:0000313" key="2">
    <source>
        <dbReference type="EMBL" id="CAF1637778.1"/>
    </source>
</evidence>
<feature type="region of interest" description="Disordered" evidence="1">
    <location>
        <begin position="144"/>
        <end position="167"/>
    </location>
</feature>
<comment type="caution">
    <text evidence="2">The sequence shown here is derived from an EMBL/GenBank/DDBJ whole genome shotgun (WGS) entry which is preliminary data.</text>
</comment>